<dbReference type="SUPFAM" id="SSF57903">
    <property type="entry name" value="FYVE/PHD zinc finger"/>
    <property type="match status" value="1"/>
</dbReference>
<feature type="region of interest" description="Disordered" evidence="5">
    <location>
        <begin position="806"/>
        <end position="835"/>
    </location>
</feature>
<keyword evidence="3" id="KW-0862">Zinc</keyword>
<dbReference type="GO" id="GO:0008270">
    <property type="term" value="F:zinc ion binding"/>
    <property type="evidence" value="ECO:0007669"/>
    <property type="project" value="UniProtKB-KW"/>
</dbReference>
<dbReference type="PROSITE" id="PS50016">
    <property type="entry name" value="ZF_PHD_2"/>
    <property type="match status" value="1"/>
</dbReference>
<dbReference type="PROSITE" id="PS51805">
    <property type="entry name" value="EPHD"/>
    <property type="match status" value="1"/>
</dbReference>
<evidence type="ECO:0000256" key="2">
    <source>
        <dbReference type="ARBA" id="ARBA00022771"/>
    </source>
</evidence>
<feature type="compositionally biased region" description="Polar residues" evidence="5">
    <location>
        <begin position="83"/>
        <end position="99"/>
    </location>
</feature>
<dbReference type="Pfam" id="PF13832">
    <property type="entry name" value="zf-HC5HC2H_2"/>
    <property type="match status" value="1"/>
</dbReference>
<name>A0A915BFH0_PARUN</name>
<reference evidence="9" key="1">
    <citation type="submission" date="2022-11" db="UniProtKB">
        <authorList>
            <consortium name="WormBaseParasite"/>
        </authorList>
    </citation>
    <scope>IDENTIFICATION</scope>
</reference>
<dbReference type="InterPro" id="IPR019786">
    <property type="entry name" value="Zinc_finger_PHD-type_CS"/>
</dbReference>
<dbReference type="InterPro" id="IPR034732">
    <property type="entry name" value="EPHD"/>
</dbReference>
<dbReference type="Gene3D" id="3.30.40.10">
    <property type="entry name" value="Zinc/RING finger domain, C3HC4 (zinc finger)"/>
    <property type="match status" value="2"/>
</dbReference>
<feature type="domain" description="PHD-type" evidence="6">
    <location>
        <begin position="381"/>
        <end position="431"/>
    </location>
</feature>
<dbReference type="InterPro" id="IPR019787">
    <property type="entry name" value="Znf_PHD-finger"/>
</dbReference>
<dbReference type="Pfam" id="PF13831">
    <property type="entry name" value="PHD_2"/>
    <property type="match status" value="1"/>
</dbReference>
<evidence type="ECO:0000256" key="5">
    <source>
        <dbReference type="SAM" id="MobiDB-lite"/>
    </source>
</evidence>
<dbReference type="WBParaSite" id="PgR037_g110_t03">
    <property type="protein sequence ID" value="PgR037_g110_t03"/>
    <property type="gene ID" value="PgR037_g110"/>
</dbReference>
<feature type="compositionally biased region" description="Basic and acidic residues" evidence="5">
    <location>
        <begin position="821"/>
        <end position="832"/>
    </location>
</feature>
<dbReference type="SMART" id="SM00249">
    <property type="entry name" value="PHD"/>
    <property type="match status" value="2"/>
</dbReference>
<dbReference type="CDD" id="cd15492">
    <property type="entry name" value="PHD_BRPF_JADE_like"/>
    <property type="match status" value="1"/>
</dbReference>
<evidence type="ECO:0000313" key="9">
    <source>
        <dbReference type="WBParaSite" id="PgR037_g110_t03"/>
    </source>
</evidence>
<dbReference type="InterPro" id="IPR013083">
    <property type="entry name" value="Znf_RING/FYVE/PHD"/>
</dbReference>
<dbReference type="PROSITE" id="PS01359">
    <property type="entry name" value="ZF_PHD_1"/>
    <property type="match status" value="1"/>
</dbReference>
<feature type="region of interest" description="Disordered" evidence="5">
    <location>
        <begin position="177"/>
        <end position="199"/>
    </location>
</feature>
<dbReference type="GO" id="GO:0006357">
    <property type="term" value="P:regulation of transcription by RNA polymerase II"/>
    <property type="evidence" value="ECO:0007669"/>
    <property type="project" value="TreeGrafter"/>
</dbReference>
<dbReference type="PANTHER" id="PTHR13793:SF160">
    <property type="entry name" value="PHD FINGER PROTEIN RHINOCEROS"/>
    <property type="match status" value="1"/>
</dbReference>
<sequence length="862" mass="97794">LSLFAECARGQSMFCEQDDMRKNGRVSIPMNPLNYRGNSVREKQQQRKLVTVNGNDEQLKSPSKHYFFRGRSEEHNSVDYVTPLSSPRKQRSKTSVNNNRRQDSRTAGRNGDLTVEHSPTRYSLNDDDIVTSREHSDFDVIHERSPTDAGRYFLRGSVSDERNKFLHALPSFARKRSGTSISESCSSEDEGIGGEDGSSKRKKFYIVTNGDRPSELYRTDLIRHLRKEEYQDSSSDDETPPMRLTDRWREEWNHVQEPLSTTWPEFVVYNKPSSSSDVTCCRRPFRNSEKLIAVHDAPYVDDRFERVQMPPLISYQCDRLDLIYLEGLNERRREMGLPPIAEKVFCEVIDRFEVDTYKAIHHDLLAPLASPTPFQAEFDEDAFCDICRQTDYEENDEIIFCDGCNVGVHQSCYGLDSVPHDEWLCYACTLLGYRAQPRCALCPLTGGAMKCMKGGKTWAHIVCALWIPEVRFGDVDHREPITNISDIPNERWALRCSICDTKQGACIQCSVKSCTTAFHVTCGLRKGQVMKIEHDSSVDDGVRMVSLCEKHSQETHGPANNSIVGNGCTEVVKCEEPCKELQEMESFFFLYVSPEEVASSLNVALEVVDDIYEYWKMKRIDNANRTLLDDVSEVEFHLSSQQKSSGTSSMLSFKMQHETKLRQDLEKARNLCYMVSRREKLKKEITSCCEEAFVFVNNAVANAEVPLSTRTLSRYYEAASVYAAFGGQGAATILLSSPSKYKSSKKVVQSLHEDDIHRTLKTSVPVNDQSITGQLTNTVDRSNVLPVKFSRRTSLASSKLIAVPDSLNKPLSSHNKSSPQKIRERNGPDSPRRLPSQRISAIKANLTLDLTFKFPSVAKRLS</sequence>
<keyword evidence="1" id="KW-0479">Metal-binding</keyword>
<dbReference type="Proteomes" id="UP000887569">
    <property type="component" value="Unplaced"/>
</dbReference>
<dbReference type="FunFam" id="3.30.40.10:FF:000030">
    <property type="entry name" value="Protein Jade-1 isoform 1"/>
    <property type="match status" value="1"/>
</dbReference>
<feature type="region of interest" description="Disordered" evidence="5">
    <location>
        <begin position="23"/>
        <end position="124"/>
    </location>
</feature>
<dbReference type="InterPro" id="IPR050701">
    <property type="entry name" value="Histone_Mod_Regulator"/>
</dbReference>
<dbReference type="PANTHER" id="PTHR13793">
    <property type="entry name" value="PHD FINGER PROTEINS"/>
    <property type="match status" value="1"/>
</dbReference>
<evidence type="ECO:0000256" key="3">
    <source>
        <dbReference type="ARBA" id="ARBA00022833"/>
    </source>
</evidence>
<dbReference type="InterPro" id="IPR011011">
    <property type="entry name" value="Znf_FYVE_PHD"/>
</dbReference>
<evidence type="ECO:0000256" key="1">
    <source>
        <dbReference type="ARBA" id="ARBA00022723"/>
    </source>
</evidence>
<dbReference type="AlphaFoldDB" id="A0A915BFH0"/>
<keyword evidence="8" id="KW-1185">Reference proteome</keyword>
<evidence type="ECO:0000256" key="4">
    <source>
        <dbReference type="PROSITE-ProRule" id="PRU00146"/>
    </source>
</evidence>
<evidence type="ECO:0000259" key="7">
    <source>
        <dbReference type="PROSITE" id="PS51805"/>
    </source>
</evidence>
<accession>A0A915BFH0</accession>
<keyword evidence="2 4" id="KW-0863">Zinc-finger</keyword>
<dbReference type="InterPro" id="IPR001965">
    <property type="entry name" value="Znf_PHD"/>
</dbReference>
<protein>
    <submittedName>
        <fullName evidence="9">PHD-type domain-containing protein</fullName>
    </submittedName>
</protein>
<evidence type="ECO:0000259" key="6">
    <source>
        <dbReference type="PROSITE" id="PS50016"/>
    </source>
</evidence>
<evidence type="ECO:0000313" key="8">
    <source>
        <dbReference type="Proteomes" id="UP000887569"/>
    </source>
</evidence>
<feature type="compositionally biased region" description="Polar residues" evidence="5">
    <location>
        <begin position="809"/>
        <end position="820"/>
    </location>
</feature>
<organism evidence="8 9">
    <name type="scientific">Parascaris univalens</name>
    <name type="common">Nematode worm</name>
    <dbReference type="NCBI Taxonomy" id="6257"/>
    <lineage>
        <taxon>Eukaryota</taxon>
        <taxon>Metazoa</taxon>
        <taxon>Ecdysozoa</taxon>
        <taxon>Nematoda</taxon>
        <taxon>Chromadorea</taxon>
        <taxon>Rhabditida</taxon>
        <taxon>Spirurina</taxon>
        <taxon>Ascaridomorpha</taxon>
        <taxon>Ascaridoidea</taxon>
        <taxon>Ascarididae</taxon>
        <taxon>Parascaris</taxon>
    </lineage>
</organism>
<proteinExistence type="predicted"/>
<feature type="domain" description="PHD-type" evidence="7">
    <location>
        <begin position="436"/>
        <end position="552"/>
    </location>
</feature>